<dbReference type="GO" id="GO:0005524">
    <property type="term" value="F:ATP binding"/>
    <property type="evidence" value="ECO:0007669"/>
    <property type="project" value="UniProtKB-KW"/>
</dbReference>
<dbReference type="Proteomes" id="UP000629098">
    <property type="component" value="Unassembled WGS sequence"/>
</dbReference>
<sequence length="401" mass="44037">MKILVLNAGSSSQKSCLYEITGDVSKEPTHPLWEAKVDWTHRQGMAQIEVKTANCELLEEIPVDSRQQIMAHVLDTLWQGSQKVISQPSEIDVVGHRVVHGGEKYHESVVITEEVKNAIADLATLAPEHNPVNLEGIEAIEEHLGAVTQVAVFDTAFHARMPDAAAIYPGPYEWVDQGIRRYGFHGISHQYCAGRAAQILGKDLASLRLINCHLGNGCSLAAIQNGRSIDTTMGFTPLDGLMMGSRSGAVDPSILIHLLRQSDYTADKLNNVLNRASGLRGISGISNDMREVKRAMSEGNSRAQLAWDMFIHRLRFYIGAMIPSLGGLDALVFTAGIGENDLDVRAAACEAFAFLGLKIDPEKNRHKPVDIDIATPDSTVRVLVIHTQEDWAIALECWRLH</sequence>
<keyword evidence="5 6" id="KW-0067">ATP-binding</keyword>
<evidence type="ECO:0000256" key="4">
    <source>
        <dbReference type="ARBA" id="ARBA00022777"/>
    </source>
</evidence>
<dbReference type="PROSITE" id="PS01075">
    <property type="entry name" value="ACETATE_KINASE_1"/>
    <property type="match status" value="1"/>
</dbReference>
<dbReference type="Gene3D" id="3.30.420.40">
    <property type="match status" value="2"/>
</dbReference>
<dbReference type="PRINTS" id="PR00471">
    <property type="entry name" value="ACETATEKNASE"/>
</dbReference>
<evidence type="ECO:0000256" key="6">
    <source>
        <dbReference type="HAMAP-Rule" id="MF_00020"/>
    </source>
</evidence>
<comment type="subcellular location">
    <subcellularLocation>
        <location evidence="6">Cytoplasm</location>
    </subcellularLocation>
</comment>
<accession>A0A8J7CEU0</accession>
<dbReference type="RefSeq" id="WP_190830268.1">
    <property type="nucleotide sequence ID" value="NZ_CAWPPI010000061.1"/>
</dbReference>
<dbReference type="GO" id="GO:0005737">
    <property type="term" value="C:cytoplasm"/>
    <property type="evidence" value="ECO:0007669"/>
    <property type="project" value="UniProtKB-SubCell"/>
</dbReference>
<dbReference type="UniPathway" id="UPA00340">
    <property type="reaction ID" value="UER00458"/>
</dbReference>
<feature type="active site" description="Proton donor/acceptor" evidence="6">
    <location>
        <position position="154"/>
    </location>
</feature>
<dbReference type="GO" id="GO:0006085">
    <property type="term" value="P:acetyl-CoA biosynthetic process"/>
    <property type="evidence" value="ECO:0007669"/>
    <property type="project" value="UniProtKB-UniRule"/>
</dbReference>
<feature type="binding site" evidence="6">
    <location>
        <position position="14"/>
    </location>
    <ligand>
        <name>ATP</name>
        <dbReference type="ChEBI" id="CHEBI:30616"/>
    </ligand>
</feature>
<dbReference type="Pfam" id="PF00871">
    <property type="entry name" value="Acetate_kinase"/>
    <property type="match status" value="1"/>
</dbReference>
<keyword evidence="2 6" id="KW-0808">Transferase</keyword>
<dbReference type="InterPro" id="IPR000890">
    <property type="entry name" value="Aliphatic_acid_kin_short-chain"/>
</dbReference>
<dbReference type="EMBL" id="JACXAE010000061">
    <property type="protein sequence ID" value="MBD2773925.1"/>
    <property type="molecule type" value="Genomic_DNA"/>
</dbReference>
<comment type="cofactor">
    <cofactor evidence="6">
        <name>Mg(2+)</name>
        <dbReference type="ChEBI" id="CHEBI:18420"/>
    </cofactor>
    <cofactor evidence="6">
        <name>Mn(2+)</name>
        <dbReference type="ChEBI" id="CHEBI:29035"/>
    </cofactor>
    <text evidence="6">Mg(2+). Can also accept Mn(2+).</text>
</comment>
<feature type="binding site" evidence="6">
    <location>
        <begin position="336"/>
        <end position="340"/>
    </location>
    <ligand>
        <name>ATP</name>
        <dbReference type="ChEBI" id="CHEBI:30616"/>
    </ligand>
</feature>
<feature type="binding site" evidence="6">
    <location>
        <position position="389"/>
    </location>
    <ligand>
        <name>Mg(2+)</name>
        <dbReference type="ChEBI" id="CHEBI:18420"/>
    </ligand>
</feature>
<feature type="binding site" evidence="6">
    <location>
        <position position="97"/>
    </location>
    <ligand>
        <name>substrate</name>
    </ligand>
</feature>
<comment type="subunit">
    <text evidence="6">Homodimer.</text>
</comment>
<dbReference type="PROSITE" id="PS01076">
    <property type="entry name" value="ACETATE_KINASE_2"/>
    <property type="match status" value="1"/>
</dbReference>
<dbReference type="GO" id="GO:0000287">
    <property type="term" value="F:magnesium ion binding"/>
    <property type="evidence" value="ECO:0007669"/>
    <property type="project" value="UniProtKB-UniRule"/>
</dbReference>
<organism evidence="8 9">
    <name type="scientific">Iningainema tapete BLCC-T55</name>
    <dbReference type="NCBI Taxonomy" id="2748662"/>
    <lineage>
        <taxon>Bacteria</taxon>
        <taxon>Bacillati</taxon>
        <taxon>Cyanobacteriota</taxon>
        <taxon>Cyanophyceae</taxon>
        <taxon>Nostocales</taxon>
        <taxon>Scytonemataceae</taxon>
        <taxon>Iningainema tapete</taxon>
    </lineage>
</organism>
<dbReference type="InterPro" id="IPR043129">
    <property type="entry name" value="ATPase_NBD"/>
</dbReference>
<comment type="similarity">
    <text evidence="1 6 7">Belongs to the acetokinase family.</text>
</comment>
<evidence type="ECO:0000256" key="7">
    <source>
        <dbReference type="RuleBase" id="RU003835"/>
    </source>
</evidence>
<keyword evidence="6" id="KW-0460">Magnesium</keyword>
<protein>
    <recommendedName>
        <fullName evidence="6">Acetate kinase</fullName>
        <ecNumber evidence="6">2.7.2.1</ecNumber>
    </recommendedName>
    <alternativeName>
        <fullName evidence="6">Acetokinase</fullName>
    </alternativeName>
</protein>
<feature type="binding site" evidence="6">
    <location>
        <position position="7"/>
    </location>
    <ligand>
        <name>Mg(2+)</name>
        <dbReference type="ChEBI" id="CHEBI:18420"/>
    </ligand>
</feature>
<dbReference type="AlphaFoldDB" id="A0A8J7CEU0"/>
<dbReference type="EC" id="2.7.2.1" evidence="6"/>
<keyword evidence="3 6" id="KW-0547">Nucleotide-binding</keyword>
<gene>
    <name evidence="6" type="primary">ackA</name>
    <name evidence="8" type="ORF">ICL16_18055</name>
</gene>
<dbReference type="InterPro" id="IPR004372">
    <property type="entry name" value="Ac/propionate_kinase"/>
</dbReference>
<reference evidence="8" key="1">
    <citation type="submission" date="2020-09" db="EMBL/GenBank/DDBJ databases">
        <title>Iningainema tapete sp. nov. (Scytonemataceae, Cyanobacteria) from greenhouses in central Florida (USA) produces two types of nodularin with biosynthetic potential for microcystin-LR and anabaenopeptins.</title>
        <authorList>
            <person name="Berthold D.E."/>
            <person name="Lefler F.W."/>
            <person name="Huang I.-S."/>
            <person name="Abdulla H."/>
            <person name="Zimba P.V."/>
            <person name="Laughinghouse H.D. IV."/>
        </authorList>
    </citation>
    <scope>NUCLEOTIDE SEQUENCE</scope>
    <source>
        <strain evidence="8">BLCCT55</strain>
    </source>
</reference>
<evidence type="ECO:0000313" key="8">
    <source>
        <dbReference type="EMBL" id="MBD2773925.1"/>
    </source>
</evidence>
<comment type="function">
    <text evidence="6">Catalyzes the formation of acetyl phosphate from acetate and ATP. Can also catalyze the reverse reaction.</text>
</comment>
<dbReference type="PANTHER" id="PTHR21060:SF15">
    <property type="entry name" value="ACETATE KINASE-RELATED"/>
    <property type="match status" value="1"/>
</dbReference>
<name>A0A8J7CEU0_9CYAN</name>
<dbReference type="HAMAP" id="MF_00020">
    <property type="entry name" value="Acetate_kinase"/>
    <property type="match status" value="1"/>
</dbReference>
<comment type="catalytic activity">
    <reaction evidence="6">
        <text>acetate + ATP = acetyl phosphate + ADP</text>
        <dbReference type="Rhea" id="RHEA:11352"/>
        <dbReference type="ChEBI" id="CHEBI:22191"/>
        <dbReference type="ChEBI" id="CHEBI:30089"/>
        <dbReference type="ChEBI" id="CHEBI:30616"/>
        <dbReference type="ChEBI" id="CHEBI:456216"/>
        <dbReference type="EC" id="2.7.2.1"/>
    </reaction>
</comment>
<dbReference type="PANTHER" id="PTHR21060">
    <property type="entry name" value="ACETATE KINASE"/>
    <property type="match status" value="1"/>
</dbReference>
<feature type="binding site" evidence="6">
    <location>
        <begin position="288"/>
        <end position="290"/>
    </location>
    <ligand>
        <name>ATP</name>
        <dbReference type="ChEBI" id="CHEBI:30616"/>
    </ligand>
</feature>
<dbReference type="GO" id="GO:0006083">
    <property type="term" value="P:acetate metabolic process"/>
    <property type="evidence" value="ECO:0007669"/>
    <property type="project" value="TreeGrafter"/>
</dbReference>
<dbReference type="InterPro" id="IPR023865">
    <property type="entry name" value="Aliphatic_acid_kinase_CS"/>
</dbReference>
<feature type="binding site" evidence="6">
    <location>
        <begin position="213"/>
        <end position="217"/>
    </location>
    <ligand>
        <name>ATP</name>
        <dbReference type="ChEBI" id="CHEBI:30616"/>
    </ligand>
</feature>
<dbReference type="GO" id="GO:0008776">
    <property type="term" value="F:acetate kinase activity"/>
    <property type="evidence" value="ECO:0007669"/>
    <property type="project" value="UniProtKB-UniRule"/>
</dbReference>
<keyword evidence="9" id="KW-1185">Reference proteome</keyword>
<evidence type="ECO:0000313" key="9">
    <source>
        <dbReference type="Proteomes" id="UP000629098"/>
    </source>
</evidence>
<feature type="site" description="Transition state stabilizer" evidence="6">
    <location>
        <position position="185"/>
    </location>
</feature>
<dbReference type="CDD" id="cd24010">
    <property type="entry name" value="ASKHA_NBD_AcK_PK"/>
    <property type="match status" value="1"/>
</dbReference>
<keyword evidence="4 6" id="KW-0418">Kinase</keyword>
<comment type="pathway">
    <text evidence="6">Metabolic intermediate biosynthesis; acetyl-CoA biosynthesis; acetyl-CoA from acetate: step 1/2.</text>
</comment>
<keyword evidence="6" id="KW-0479">Metal-binding</keyword>
<dbReference type="NCBIfam" id="TIGR00016">
    <property type="entry name" value="ackA"/>
    <property type="match status" value="1"/>
</dbReference>
<keyword evidence="6" id="KW-0963">Cytoplasm</keyword>
<evidence type="ECO:0000256" key="1">
    <source>
        <dbReference type="ARBA" id="ARBA00008748"/>
    </source>
</evidence>
<dbReference type="PIRSF" id="PIRSF000722">
    <property type="entry name" value="Acetate_prop_kin"/>
    <property type="match status" value="1"/>
</dbReference>
<evidence type="ECO:0000256" key="3">
    <source>
        <dbReference type="ARBA" id="ARBA00022741"/>
    </source>
</evidence>
<evidence type="ECO:0000256" key="5">
    <source>
        <dbReference type="ARBA" id="ARBA00022840"/>
    </source>
</evidence>
<proteinExistence type="inferred from homology"/>
<evidence type="ECO:0000256" key="2">
    <source>
        <dbReference type="ARBA" id="ARBA00022679"/>
    </source>
</evidence>
<comment type="caution">
    <text evidence="8">The sequence shown here is derived from an EMBL/GenBank/DDBJ whole genome shotgun (WGS) entry which is preliminary data.</text>
</comment>
<feature type="site" description="Transition state stabilizer" evidence="6">
    <location>
        <position position="246"/>
    </location>
</feature>
<dbReference type="SUPFAM" id="SSF53067">
    <property type="entry name" value="Actin-like ATPase domain"/>
    <property type="match status" value="2"/>
</dbReference>